<keyword evidence="1" id="KW-1133">Transmembrane helix</keyword>
<dbReference type="EMBL" id="BAAAPB010000001">
    <property type="protein sequence ID" value="GAA1950233.1"/>
    <property type="molecule type" value="Genomic_DNA"/>
</dbReference>
<protein>
    <recommendedName>
        <fullName evidence="4">Histidine kinase</fullName>
    </recommendedName>
</protein>
<accession>A0ABN2QDQ2</accession>
<feature type="transmembrane region" description="Helical" evidence="1">
    <location>
        <begin position="17"/>
        <end position="37"/>
    </location>
</feature>
<sequence length="130" mass="13368">MTGVVSTRPHPLDQVEIRFGIGGGVLVLTTLASRLAGLDEQYAALALLSVTAVLGATVGRVRAAVLGLTAWALLTGFVTHRYGVLTFAPSDLLLMTALVATAVGGSSVVQRASHPTRSVPAPRSSYGRTA</sequence>
<gene>
    <name evidence="2" type="ORF">GCM10009798_06880</name>
</gene>
<comment type="caution">
    <text evidence="2">The sequence shown here is derived from an EMBL/GenBank/DDBJ whole genome shotgun (WGS) entry which is preliminary data.</text>
</comment>
<feature type="transmembrane region" description="Helical" evidence="1">
    <location>
        <begin position="44"/>
        <end position="72"/>
    </location>
</feature>
<keyword evidence="1" id="KW-0472">Membrane</keyword>
<dbReference type="Proteomes" id="UP001500571">
    <property type="component" value="Unassembled WGS sequence"/>
</dbReference>
<evidence type="ECO:0000256" key="1">
    <source>
        <dbReference type="SAM" id="Phobius"/>
    </source>
</evidence>
<evidence type="ECO:0000313" key="3">
    <source>
        <dbReference type="Proteomes" id="UP001500571"/>
    </source>
</evidence>
<evidence type="ECO:0008006" key="4">
    <source>
        <dbReference type="Google" id="ProtNLM"/>
    </source>
</evidence>
<name>A0ABN2QDQ2_9ACTN</name>
<evidence type="ECO:0000313" key="2">
    <source>
        <dbReference type="EMBL" id="GAA1950233.1"/>
    </source>
</evidence>
<proteinExistence type="predicted"/>
<organism evidence="2 3">
    <name type="scientific">Nocardioides panacihumi</name>
    <dbReference type="NCBI Taxonomy" id="400774"/>
    <lineage>
        <taxon>Bacteria</taxon>
        <taxon>Bacillati</taxon>
        <taxon>Actinomycetota</taxon>
        <taxon>Actinomycetes</taxon>
        <taxon>Propionibacteriales</taxon>
        <taxon>Nocardioidaceae</taxon>
        <taxon>Nocardioides</taxon>
    </lineage>
</organism>
<keyword evidence="1" id="KW-0812">Transmembrane</keyword>
<feature type="transmembrane region" description="Helical" evidence="1">
    <location>
        <begin position="92"/>
        <end position="109"/>
    </location>
</feature>
<reference evidence="2 3" key="1">
    <citation type="journal article" date="2019" name="Int. J. Syst. Evol. Microbiol.">
        <title>The Global Catalogue of Microorganisms (GCM) 10K type strain sequencing project: providing services to taxonomists for standard genome sequencing and annotation.</title>
        <authorList>
            <consortium name="The Broad Institute Genomics Platform"/>
            <consortium name="The Broad Institute Genome Sequencing Center for Infectious Disease"/>
            <person name="Wu L."/>
            <person name="Ma J."/>
        </authorList>
    </citation>
    <scope>NUCLEOTIDE SEQUENCE [LARGE SCALE GENOMIC DNA]</scope>
    <source>
        <strain evidence="2 3">JCM 15309</strain>
    </source>
</reference>
<keyword evidence="3" id="KW-1185">Reference proteome</keyword>